<dbReference type="PANTHER" id="PTHR13321">
    <property type="entry name" value="MEDIATOR OF RNA POLYMERASE II TRANSCRIPTION, SUBUNIT 18"/>
    <property type="match status" value="1"/>
</dbReference>
<comment type="function">
    <text evidence="8">Component of the Mediator complex, a coactivator involved in the regulated transcription of nearly all RNA polymerase II-dependent genes. Mediator functions as a bridge to convey information from gene-specific regulatory proteins to the basal RNA polymerase II transcription machinery. Mediator is recruited to promoters by direct interactions with regulatory proteins and serves as a scaffold for the assembly of a functional preinitiation complex with RNA polymerase II and the general transcription factors.</text>
</comment>
<dbReference type="GO" id="GO:0003712">
    <property type="term" value="F:transcription coregulator activity"/>
    <property type="evidence" value="ECO:0007669"/>
    <property type="project" value="InterPro"/>
</dbReference>
<dbReference type="VEuPathDB" id="FungiDB:AMAG_12557"/>
<dbReference type="Proteomes" id="UP000054350">
    <property type="component" value="Unassembled WGS sequence"/>
</dbReference>
<keyword evidence="8" id="KW-0010">Activator</keyword>
<feature type="region of interest" description="Disordered" evidence="9">
    <location>
        <begin position="46"/>
        <end position="65"/>
    </location>
</feature>
<dbReference type="GO" id="GO:0006357">
    <property type="term" value="P:regulation of transcription by RNA polymerase II"/>
    <property type="evidence" value="ECO:0007669"/>
    <property type="project" value="InterPro"/>
</dbReference>
<protein>
    <recommendedName>
        <fullName evidence="3 8">Mediator of RNA polymerase II transcription subunit 18</fullName>
    </recommendedName>
    <alternativeName>
        <fullName evidence="7 8">Mediator complex subunit 18</fullName>
    </alternativeName>
</protein>
<reference evidence="10 11" key="1">
    <citation type="submission" date="2009-11" db="EMBL/GenBank/DDBJ databases">
        <title>Annotation of Allomyces macrogynus ATCC 38327.</title>
        <authorList>
            <consortium name="The Broad Institute Genome Sequencing Platform"/>
            <person name="Russ C."/>
            <person name="Cuomo C."/>
            <person name="Burger G."/>
            <person name="Gray M.W."/>
            <person name="Holland P.W.H."/>
            <person name="King N."/>
            <person name="Lang F.B.F."/>
            <person name="Roger A.J."/>
            <person name="Ruiz-Trillo I."/>
            <person name="Young S.K."/>
            <person name="Zeng Q."/>
            <person name="Gargeya S."/>
            <person name="Fitzgerald M."/>
            <person name="Haas B."/>
            <person name="Abouelleil A."/>
            <person name="Alvarado L."/>
            <person name="Arachchi H.M."/>
            <person name="Berlin A."/>
            <person name="Chapman S.B."/>
            <person name="Gearin G."/>
            <person name="Goldberg J."/>
            <person name="Griggs A."/>
            <person name="Gujja S."/>
            <person name="Hansen M."/>
            <person name="Heiman D."/>
            <person name="Howarth C."/>
            <person name="Larimer J."/>
            <person name="Lui A."/>
            <person name="MacDonald P.J.P."/>
            <person name="McCowen C."/>
            <person name="Montmayeur A."/>
            <person name="Murphy C."/>
            <person name="Neiman D."/>
            <person name="Pearson M."/>
            <person name="Priest M."/>
            <person name="Roberts A."/>
            <person name="Saif S."/>
            <person name="Shea T."/>
            <person name="Sisk P."/>
            <person name="Stolte C."/>
            <person name="Sykes S."/>
            <person name="Wortman J."/>
            <person name="Nusbaum C."/>
            <person name="Birren B."/>
        </authorList>
    </citation>
    <scope>NUCLEOTIDE SEQUENCE [LARGE SCALE GENOMIC DNA]</scope>
    <source>
        <strain evidence="10 11">ATCC 38327</strain>
    </source>
</reference>
<evidence type="ECO:0000313" key="10">
    <source>
        <dbReference type="EMBL" id="KNE67839.1"/>
    </source>
</evidence>
<evidence type="ECO:0000256" key="6">
    <source>
        <dbReference type="ARBA" id="ARBA00023242"/>
    </source>
</evidence>
<evidence type="ECO:0000256" key="8">
    <source>
        <dbReference type="RuleBase" id="RU364150"/>
    </source>
</evidence>
<keyword evidence="4 8" id="KW-0805">Transcription regulation</keyword>
<evidence type="ECO:0000256" key="9">
    <source>
        <dbReference type="SAM" id="MobiDB-lite"/>
    </source>
</evidence>
<evidence type="ECO:0000256" key="2">
    <source>
        <dbReference type="ARBA" id="ARBA00009814"/>
    </source>
</evidence>
<dbReference type="EMBL" id="GG745354">
    <property type="protein sequence ID" value="KNE67839.1"/>
    <property type="molecule type" value="Genomic_DNA"/>
</dbReference>
<dbReference type="Gene3D" id="2.40.320.10">
    <property type="entry name" value="Hypothetical Protein Pfu-838710-001"/>
    <property type="match status" value="1"/>
</dbReference>
<evidence type="ECO:0000256" key="1">
    <source>
        <dbReference type="ARBA" id="ARBA00004123"/>
    </source>
</evidence>
<dbReference type="OMA" id="KHRQWYL"/>
<dbReference type="AlphaFoldDB" id="A0A0L0SZQ2"/>
<dbReference type="GO" id="GO:0016592">
    <property type="term" value="C:mediator complex"/>
    <property type="evidence" value="ECO:0007669"/>
    <property type="project" value="InterPro"/>
</dbReference>
<evidence type="ECO:0000256" key="5">
    <source>
        <dbReference type="ARBA" id="ARBA00023163"/>
    </source>
</evidence>
<gene>
    <name evidence="8" type="primary">MED18</name>
    <name evidence="10" type="ORF">AMAG_12557</name>
</gene>
<organism evidence="10 11">
    <name type="scientific">Allomyces macrogynus (strain ATCC 38327)</name>
    <name type="common">Allomyces javanicus var. macrogynus</name>
    <dbReference type="NCBI Taxonomy" id="578462"/>
    <lineage>
        <taxon>Eukaryota</taxon>
        <taxon>Fungi</taxon>
        <taxon>Fungi incertae sedis</taxon>
        <taxon>Blastocladiomycota</taxon>
        <taxon>Blastocladiomycetes</taxon>
        <taxon>Blastocladiales</taxon>
        <taxon>Blastocladiaceae</taxon>
        <taxon>Allomyces</taxon>
    </lineage>
</organism>
<dbReference type="PANTHER" id="PTHR13321:SF2">
    <property type="entry name" value="MEDIATOR OF RNA POLYMERASE II TRANSCRIPTION SUBUNIT 18"/>
    <property type="match status" value="1"/>
</dbReference>
<keyword evidence="6 8" id="KW-0539">Nucleus</keyword>
<keyword evidence="11" id="KW-1185">Reference proteome</keyword>
<evidence type="ECO:0000256" key="3">
    <source>
        <dbReference type="ARBA" id="ARBA00019612"/>
    </source>
</evidence>
<evidence type="ECO:0000256" key="7">
    <source>
        <dbReference type="ARBA" id="ARBA00032012"/>
    </source>
</evidence>
<dbReference type="InterPro" id="IPR019095">
    <property type="entry name" value="Mediator_Med18"/>
</dbReference>
<keyword evidence="5 8" id="KW-0804">Transcription</keyword>
<proteinExistence type="inferred from homology"/>
<evidence type="ECO:0000313" key="11">
    <source>
        <dbReference type="Proteomes" id="UP000054350"/>
    </source>
</evidence>
<dbReference type="STRING" id="578462.A0A0L0SZQ2"/>
<sequence length="280" mass="30791">MIPPALASRAVPAPHDTIMQLLLYGAVPDATLDKLLERLAAIFPDSRRPYTPNGEEAGPGVGEDDDHLDAIRRDTAMMVAEYVFVPAVETPLGPARSNDVVLRLTAPLPSLNLDDKEAVWSIAHTGRPEAPSPAWRTTRRAVHAVVLDGTADQPRPSFEQSVQFLRALGYRPYFQFVKKGFAFHAPGIATVLVYQTYNLPDPDPSLRRINLHGVPPVEANHDVWIVEVASVPPPIPTTTPEMLDALEREMVAIAVALRGLVDVRIMDPVLLRDQVTYVVR</sequence>
<dbReference type="Pfam" id="PF09637">
    <property type="entry name" value="Med18"/>
    <property type="match status" value="1"/>
</dbReference>
<accession>A0A0L0SZQ2</accession>
<comment type="subunit">
    <text evidence="8">Component of the Mediator complex.</text>
</comment>
<dbReference type="GO" id="GO:0070847">
    <property type="term" value="C:core mediator complex"/>
    <property type="evidence" value="ECO:0007669"/>
    <property type="project" value="TreeGrafter"/>
</dbReference>
<dbReference type="OrthoDB" id="5348092at2759"/>
<evidence type="ECO:0000256" key="4">
    <source>
        <dbReference type="ARBA" id="ARBA00023015"/>
    </source>
</evidence>
<name>A0A0L0SZQ2_ALLM3</name>
<reference evidence="11" key="2">
    <citation type="submission" date="2009-11" db="EMBL/GenBank/DDBJ databases">
        <title>The Genome Sequence of Allomyces macrogynus strain ATCC 38327.</title>
        <authorList>
            <consortium name="The Broad Institute Genome Sequencing Platform"/>
            <person name="Russ C."/>
            <person name="Cuomo C."/>
            <person name="Shea T."/>
            <person name="Young S.K."/>
            <person name="Zeng Q."/>
            <person name="Koehrsen M."/>
            <person name="Haas B."/>
            <person name="Borodovsky M."/>
            <person name="Guigo R."/>
            <person name="Alvarado L."/>
            <person name="Berlin A."/>
            <person name="Borenstein D."/>
            <person name="Chen Z."/>
            <person name="Engels R."/>
            <person name="Freedman E."/>
            <person name="Gellesch M."/>
            <person name="Goldberg J."/>
            <person name="Griggs A."/>
            <person name="Gujja S."/>
            <person name="Heiman D."/>
            <person name="Hepburn T."/>
            <person name="Howarth C."/>
            <person name="Jen D."/>
            <person name="Larson L."/>
            <person name="Lewis B."/>
            <person name="Mehta T."/>
            <person name="Park D."/>
            <person name="Pearson M."/>
            <person name="Roberts A."/>
            <person name="Saif S."/>
            <person name="Shenoy N."/>
            <person name="Sisk P."/>
            <person name="Stolte C."/>
            <person name="Sykes S."/>
            <person name="Walk T."/>
            <person name="White J."/>
            <person name="Yandava C."/>
            <person name="Burger G."/>
            <person name="Gray M.W."/>
            <person name="Holland P.W.H."/>
            <person name="King N."/>
            <person name="Lang F.B.F."/>
            <person name="Roger A.J."/>
            <person name="Ruiz-Trillo I."/>
            <person name="Lander E."/>
            <person name="Nusbaum C."/>
        </authorList>
    </citation>
    <scope>NUCLEOTIDE SEQUENCE [LARGE SCALE GENOMIC DNA]</scope>
    <source>
        <strain evidence="11">ATCC 38327</strain>
    </source>
</reference>
<comment type="subcellular location">
    <subcellularLocation>
        <location evidence="1 8">Nucleus</location>
    </subcellularLocation>
</comment>
<dbReference type="GO" id="GO:0006369">
    <property type="term" value="P:termination of RNA polymerase II transcription"/>
    <property type="evidence" value="ECO:0007669"/>
    <property type="project" value="TreeGrafter"/>
</dbReference>
<comment type="similarity">
    <text evidence="2 8">Belongs to the Mediator complex subunit 18 family.</text>
</comment>